<dbReference type="OrthoDB" id="93019at2759"/>
<name>S3CCH3_OPHP1</name>
<dbReference type="AlphaFoldDB" id="S3CCH3"/>
<evidence type="ECO:0000256" key="6">
    <source>
        <dbReference type="ARBA" id="ARBA00023004"/>
    </source>
</evidence>
<evidence type="ECO:0000256" key="1">
    <source>
        <dbReference type="ARBA" id="ARBA00001954"/>
    </source>
</evidence>
<gene>
    <name evidence="8" type="ORF">F503_04876</name>
</gene>
<dbReference type="InterPro" id="IPR042098">
    <property type="entry name" value="TauD-like_sf"/>
</dbReference>
<proteinExistence type="inferred from homology"/>
<keyword evidence="5" id="KW-0560">Oxidoreductase</keyword>
<dbReference type="EMBL" id="KE148163">
    <property type="protein sequence ID" value="EPE04028.1"/>
    <property type="molecule type" value="Genomic_DNA"/>
</dbReference>
<dbReference type="Proteomes" id="UP000016923">
    <property type="component" value="Unassembled WGS sequence"/>
</dbReference>
<evidence type="ECO:0000313" key="9">
    <source>
        <dbReference type="Proteomes" id="UP000016923"/>
    </source>
</evidence>
<dbReference type="HOGENOM" id="CLU_046574_1_0_1"/>
<evidence type="ECO:0000256" key="5">
    <source>
        <dbReference type="ARBA" id="ARBA00023002"/>
    </source>
</evidence>
<keyword evidence="6" id="KW-0408">Iron</keyword>
<comment type="similarity">
    <text evidence="2">Belongs to the TfdA dioxygenase family.</text>
</comment>
<dbReference type="OMA" id="PCAIMEI"/>
<dbReference type="GO" id="GO:0046872">
    <property type="term" value="F:metal ion binding"/>
    <property type="evidence" value="ECO:0007669"/>
    <property type="project" value="UniProtKB-KW"/>
</dbReference>
<keyword evidence="3" id="KW-0479">Metal-binding</keyword>
<evidence type="ECO:0000256" key="2">
    <source>
        <dbReference type="ARBA" id="ARBA00005896"/>
    </source>
</evidence>
<dbReference type="PANTHER" id="PTHR43779:SF2">
    <property type="entry name" value="ALPHA-KETOGLUTARATE-DEPENDENT XANTHINE DIOXYGENASE XAN1"/>
    <property type="match status" value="1"/>
</dbReference>
<dbReference type="InterPro" id="IPR003819">
    <property type="entry name" value="TauD/TfdA-like"/>
</dbReference>
<dbReference type="SUPFAM" id="SSF51197">
    <property type="entry name" value="Clavaminate synthase-like"/>
    <property type="match status" value="1"/>
</dbReference>
<feature type="domain" description="TauD/TfdA-like" evidence="7">
    <location>
        <begin position="18"/>
        <end position="359"/>
    </location>
</feature>
<dbReference type="GO" id="GO:0051213">
    <property type="term" value="F:dioxygenase activity"/>
    <property type="evidence" value="ECO:0007669"/>
    <property type="project" value="UniProtKB-KW"/>
</dbReference>
<reference evidence="8 9" key="1">
    <citation type="journal article" date="2013" name="BMC Genomics">
        <title>The genome and transcriptome of the pine saprophyte Ophiostoma piceae, and a comparison with the bark beetle-associated pine pathogen Grosmannia clavigera.</title>
        <authorList>
            <person name="Haridas S."/>
            <person name="Wang Y."/>
            <person name="Lim L."/>
            <person name="Massoumi Alamouti S."/>
            <person name="Jackman S."/>
            <person name="Docking R."/>
            <person name="Robertson G."/>
            <person name="Birol I."/>
            <person name="Bohlmann J."/>
            <person name="Breuil C."/>
        </authorList>
    </citation>
    <scope>NUCLEOTIDE SEQUENCE [LARGE SCALE GENOMIC DNA]</scope>
    <source>
        <strain evidence="8 9">UAMH 11346</strain>
    </source>
</reference>
<dbReference type="InterPro" id="IPR051178">
    <property type="entry name" value="TfdA_dioxygenase"/>
</dbReference>
<dbReference type="STRING" id="1262450.S3CCH3"/>
<evidence type="ECO:0000313" key="8">
    <source>
        <dbReference type="EMBL" id="EPE04028.1"/>
    </source>
</evidence>
<organism evidence="8 9">
    <name type="scientific">Ophiostoma piceae (strain UAMH 11346)</name>
    <name type="common">Sap stain fungus</name>
    <dbReference type="NCBI Taxonomy" id="1262450"/>
    <lineage>
        <taxon>Eukaryota</taxon>
        <taxon>Fungi</taxon>
        <taxon>Dikarya</taxon>
        <taxon>Ascomycota</taxon>
        <taxon>Pezizomycotina</taxon>
        <taxon>Sordariomycetes</taxon>
        <taxon>Sordariomycetidae</taxon>
        <taxon>Ophiostomatales</taxon>
        <taxon>Ophiostomataceae</taxon>
        <taxon>Ophiostoma</taxon>
    </lineage>
</organism>
<protein>
    <submittedName>
        <fullName evidence="8">Alpha-ketoglutarate dependent xanthine dioxygenase</fullName>
    </submittedName>
</protein>
<keyword evidence="4 8" id="KW-0223">Dioxygenase</keyword>
<keyword evidence="9" id="KW-1185">Reference proteome</keyword>
<evidence type="ECO:0000256" key="3">
    <source>
        <dbReference type="ARBA" id="ARBA00022723"/>
    </source>
</evidence>
<evidence type="ECO:0000256" key="4">
    <source>
        <dbReference type="ARBA" id="ARBA00022964"/>
    </source>
</evidence>
<evidence type="ECO:0000259" key="7">
    <source>
        <dbReference type="Pfam" id="PF02668"/>
    </source>
</evidence>
<dbReference type="Gene3D" id="3.60.130.10">
    <property type="entry name" value="Clavaminate synthase-like"/>
    <property type="match status" value="1"/>
</dbReference>
<accession>S3CCH3</accession>
<comment type="cofactor">
    <cofactor evidence="1">
        <name>Fe(2+)</name>
        <dbReference type="ChEBI" id="CHEBI:29033"/>
    </cofactor>
</comment>
<dbReference type="eggNOG" id="ENOG502QS34">
    <property type="taxonomic scope" value="Eukaryota"/>
</dbReference>
<dbReference type="Pfam" id="PF02668">
    <property type="entry name" value="TauD"/>
    <property type="match status" value="1"/>
</dbReference>
<sequence>MGSLGFEVTPLEKPFKGSAIDFGAEISGIDVENLTDATFDIIRAALYKHSVVVLKNQEGLSSRAQYELTRRFDPAANLYSHGKTIDKRSVLHKDLTTVPNQPQVQIIGHGKVDEYEGLQDLQLTHPHHRTFHKHPVPLEEDRDVTHFYRWHIDSAMYELDPPRVTSLFAARVPKGRRQTLRYDDGSDESLDVPLGTTAFISGYRMFDLLSDEDKAWVLESYVEYAAHPYIWMSQCKARSNGLGLFSDGLELDASQLPPVDEAKIRRYPMVWKNPETGRLALMMYPIPARRIINMKTGVVVDDLKTVRETIYRLQRPAISPQYVYPHDWVEGDLVLFHNHGVLHSIVGAFTEGEVRLFRQCNMAASQPPLGPNDSISI</sequence>
<dbReference type="VEuPathDB" id="FungiDB:F503_04876"/>
<dbReference type="PANTHER" id="PTHR43779">
    <property type="entry name" value="DIOXYGENASE RV0097-RELATED"/>
    <property type="match status" value="1"/>
</dbReference>